<gene>
    <name evidence="2" type="ORF">GFB49_14150</name>
</gene>
<reference evidence="2 3" key="1">
    <citation type="submission" date="2019-10" db="EMBL/GenBank/DDBJ databases">
        <title>Epibacterium sp. nov., isolated from seawater.</title>
        <authorList>
            <person name="Zhang X."/>
            <person name="Li N."/>
        </authorList>
    </citation>
    <scope>NUCLEOTIDE SEQUENCE [LARGE SCALE GENOMIC DNA]</scope>
    <source>
        <strain evidence="2 3">SM1979</strain>
    </source>
</reference>
<organism evidence="2 3">
    <name type="scientific">Tritonibacter litoralis</name>
    <dbReference type="NCBI Taxonomy" id="2662264"/>
    <lineage>
        <taxon>Bacteria</taxon>
        <taxon>Pseudomonadati</taxon>
        <taxon>Pseudomonadota</taxon>
        <taxon>Alphaproteobacteria</taxon>
        <taxon>Rhodobacterales</taxon>
        <taxon>Paracoccaceae</taxon>
        <taxon>Tritonibacter</taxon>
    </lineage>
</organism>
<name>A0A843YEU9_9RHOB</name>
<dbReference type="InterPro" id="IPR027417">
    <property type="entry name" value="P-loop_NTPase"/>
</dbReference>
<accession>A0A843YEU9</accession>
<dbReference type="EMBL" id="WIBF01000009">
    <property type="protein sequence ID" value="MQQ09606.1"/>
    <property type="molecule type" value="Genomic_DNA"/>
</dbReference>
<comment type="caution">
    <text evidence="2">The sequence shown here is derived from an EMBL/GenBank/DDBJ whole genome shotgun (WGS) entry which is preliminary data.</text>
</comment>
<feature type="region of interest" description="Disordered" evidence="1">
    <location>
        <begin position="324"/>
        <end position="355"/>
    </location>
</feature>
<dbReference type="AlphaFoldDB" id="A0A843YEU9"/>
<proteinExistence type="predicted"/>
<evidence type="ECO:0000256" key="1">
    <source>
        <dbReference type="SAM" id="MobiDB-lite"/>
    </source>
</evidence>
<dbReference type="SUPFAM" id="SSF52540">
    <property type="entry name" value="P-loop containing nucleoside triphosphate hydrolases"/>
    <property type="match status" value="1"/>
</dbReference>
<protein>
    <recommendedName>
        <fullName evidence="4">Sulfotransferase family protein</fullName>
    </recommendedName>
</protein>
<evidence type="ECO:0000313" key="3">
    <source>
        <dbReference type="Proteomes" id="UP000444174"/>
    </source>
</evidence>
<evidence type="ECO:0008006" key="4">
    <source>
        <dbReference type="Google" id="ProtNLM"/>
    </source>
</evidence>
<dbReference type="Proteomes" id="UP000444174">
    <property type="component" value="Unassembled WGS sequence"/>
</dbReference>
<keyword evidence="3" id="KW-1185">Reference proteome</keyword>
<evidence type="ECO:0000313" key="2">
    <source>
        <dbReference type="EMBL" id="MQQ09606.1"/>
    </source>
</evidence>
<dbReference type="RefSeq" id="WP_153216582.1">
    <property type="nucleotide sequence ID" value="NZ_WIBF01000009.1"/>
</dbReference>
<dbReference type="Gene3D" id="3.40.50.300">
    <property type="entry name" value="P-loop containing nucleotide triphosphate hydrolases"/>
    <property type="match status" value="1"/>
</dbReference>
<sequence length="355" mass="41484">MKQRLIFHIGAHRTATTALQQYLFQNIQPLRRNGFLYPFKVRRHTQLIHNLFSKNRTPDQIITRLQERVAAHKRPLHTIIISDEDICMQRNLKILGKFRNAFDVNVVFSLRRQDLWLESWYLQNIKWQWNPKLAHITLDRFMARREDFHWIHYDRYVRHLEDVFGRENVILNVFEKQQMPEGPIRMFCDSIGLTPTDAFSDTRTINPSFSGKMSEFLRHLPLDEAPNAYRRVLTKACARIDQEQNKGVKGSSLLLPHDDRHKILASYEAGNRALAQRYFDRDDLFLEALPGPDAPIADMQLPQDPAQLMQDFVAPLLSEIIAHEKSRKAPAKKQPASADEEAEETVPQMVAEKDL</sequence>